<protein>
    <submittedName>
        <fullName evidence="2">Uncharacterized protein</fullName>
    </submittedName>
</protein>
<reference evidence="2 3" key="1">
    <citation type="submission" date="2021-11" db="EMBL/GenBank/DDBJ databases">
        <title>Black yeast isolated from Biological Soil Crust.</title>
        <authorList>
            <person name="Kurbessoian T."/>
        </authorList>
    </citation>
    <scope>NUCLEOTIDE SEQUENCE [LARGE SCALE GENOMIC DNA]</scope>
    <source>
        <strain evidence="2 3">CCFEE 5522</strain>
    </source>
</reference>
<accession>A0AAV9JWK6</accession>
<evidence type="ECO:0000256" key="1">
    <source>
        <dbReference type="SAM" id="MobiDB-lite"/>
    </source>
</evidence>
<sequence length="406" mass="44049">MLSKRSLTSLSSAERQLLRQQWLGSGKCARCFHASMRRKAEEGVLDGSGQRNESAEQGNDGGTPYNKPQRGPSRHQRAAMISEEVRMLNRETPALGPSKPPNDGADLETPPASVGQGPPPPGRMGENMSPEREGPQAQGLRAPARSMDDDDVDGRASNSQVRGDSAFGDAGEGGLLGGQSRREEASINVKQAEAPEAEDQEHAHMTTRRTPGPTAGPRLPLPGVPFMPASPVMDELIGNNAATIAAANFEGVLNDRIKTIAEPGQLPDASNRSIHNMAQKLLSRQIIRFTDAEEKKAVIAECRRITGRGAKMTDQERAAKGPDNHPYFEPLPESVRKSLVDKMVNGVYDTDGLLEGKQKHKQPILNEIARLTLRNGTYLSKDSDRLLRKVQSLLPAMQATRQQATK</sequence>
<gene>
    <name evidence="2" type="ORF">LTR36_003099</name>
</gene>
<comment type="caution">
    <text evidence="2">The sequence shown here is derived from an EMBL/GenBank/DDBJ whole genome shotgun (WGS) entry which is preliminary data.</text>
</comment>
<feature type="compositionally biased region" description="Low complexity" evidence="1">
    <location>
        <begin position="208"/>
        <end position="217"/>
    </location>
</feature>
<proteinExistence type="predicted"/>
<name>A0AAV9JWK6_9PEZI</name>
<organism evidence="2 3">
    <name type="scientific">Oleoguttula mirabilis</name>
    <dbReference type="NCBI Taxonomy" id="1507867"/>
    <lineage>
        <taxon>Eukaryota</taxon>
        <taxon>Fungi</taxon>
        <taxon>Dikarya</taxon>
        <taxon>Ascomycota</taxon>
        <taxon>Pezizomycotina</taxon>
        <taxon>Dothideomycetes</taxon>
        <taxon>Dothideomycetidae</taxon>
        <taxon>Mycosphaerellales</taxon>
        <taxon>Teratosphaeriaceae</taxon>
        <taxon>Oleoguttula</taxon>
    </lineage>
</organism>
<dbReference type="AlphaFoldDB" id="A0AAV9JWK6"/>
<feature type="region of interest" description="Disordered" evidence="1">
    <location>
        <begin position="40"/>
        <end position="217"/>
    </location>
</feature>
<dbReference type="EMBL" id="JAVFHQ010000002">
    <property type="protein sequence ID" value="KAK4550132.1"/>
    <property type="molecule type" value="Genomic_DNA"/>
</dbReference>
<keyword evidence="3" id="KW-1185">Reference proteome</keyword>
<dbReference type="Proteomes" id="UP001324427">
    <property type="component" value="Unassembled WGS sequence"/>
</dbReference>
<evidence type="ECO:0000313" key="2">
    <source>
        <dbReference type="EMBL" id="KAK4550132.1"/>
    </source>
</evidence>
<evidence type="ECO:0000313" key="3">
    <source>
        <dbReference type="Proteomes" id="UP001324427"/>
    </source>
</evidence>